<evidence type="ECO:0000256" key="1">
    <source>
        <dbReference type="ARBA" id="ARBA00002578"/>
    </source>
</evidence>
<feature type="transmembrane region" description="Helical" evidence="10">
    <location>
        <begin position="124"/>
        <end position="142"/>
    </location>
</feature>
<organism evidence="11 12">
    <name type="scientific">Pseudaeromonas paramecii</name>
    <dbReference type="NCBI Taxonomy" id="2138166"/>
    <lineage>
        <taxon>Bacteria</taxon>
        <taxon>Pseudomonadati</taxon>
        <taxon>Pseudomonadota</taxon>
        <taxon>Gammaproteobacteria</taxon>
        <taxon>Aeromonadales</taxon>
        <taxon>Aeromonadaceae</taxon>
        <taxon>Pseudaeromonas</taxon>
    </lineage>
</organism>
<keyword evidence="5 10" id="KW-0812">Transmembrane</keyword>
<keyword evidence="7 10" id="KW-0472">Membrane</keyword>
<comment type="similarity">
    <text evidence="2 10">Belongs to the FliR/MopE/SpaR family.</text>
</comment>
<evidence type="ECO:0000256" key="10">
    <source>
        <dbReference type="RuleBase" id="RU362071"/>
    </source>
</evidence>
<keyword evidence="12" id="KW-1185">Reference proteome</keyword>
<evidence type="ECO:0000256" key="2">
    <source>
        <dbReference type="ARBA" id="ARBA00009772"/>
    </source>
</evidence>
<evidence type="ECO:0000256" key="4">
    <source>
        <dbReference type="ARBA" id="ARBA00022475"/>
    </source>
</evidence>
<dbReference type="EMBL" id="BAABFC010000009">
    <property type="protein sequence ID" value="GAA4496616.1"/>
    <property type="molecule type" value="Genomic_DNA"/>
</dbReference>
<dbReference type="PRINTS" id="PR00953">
    <property type="entry name" value="TYPE3IMRPROT"/>
</dbReference>
<dbReference type="Pfam" id="PF01311">
    <property type="entry name" value="Bac_export_1"/>
    <property type="match status" value="1"/>
</dbReference>
<evidence type="ECO:0000256" key="5">
    <source>
        <dbReference type="ARBA" id="ARBA00022692"/>
    </source>
</evidence>
<evidence type="ECO:0000256" key="8">
    <source>
        <dbReference type="ARBA" id="ARBA00023143"/>
    </source>
</evidence>
<keyword evidence="11" id="KW-0966">Cell projection</keyword>
<dbReference type="InterPro" id="IPR002010">
    <property type="entry name" value="T3SS_IM_R"/>
</dbReference>
<evidence type="ECO:0000256" key="7">
    <source>
        <dbReference type="ARBA" id="ARBA00023136"/>
    </source>
</evidence>
<feature type="transmembrane region" description="Helical" evidence="10">
    <location>
        <begin position="149"/>
        <end position="169"/>
    </location>
</feature>
<dbReference type="PANTHER" id="PTHR30065:SF8">
    <property type="entry name" value="FLAGELLAR BIOSYNTHETIC PROTEIN FLIR"/>
    <property type="match status" value="1"/>
</dbReference>
<sequence>MNYPATLIMEWLAAYLWPFCRVSAMLMTMIIIGSQTVSPLVRVKLGLLITVAIAPLLPAMPAIELFSLNGFLVTINQLLIGIALGLISQFLIQTFIIAGQVIAMQTGLGFASMVDPINGGSTPVVGQLYLMLGTLVFFAIDGHLAMIRLVTLSFHSLPVSLSGLSLGAMQELVNFGAVMFQAALAVSLSAIIAMLIINFSFGVMTRAAPQLNIFSLGFAISMVCGLLILWLSLGSFLDHYLSHWSRVQSLMCSVVRLNC</sequence>
<dbReference type="InterPro" id="IPR006303">
    <property type="entry name" value="FliR"/>
</dbReference>
<accession>A0ABP8Q4R2</accession>
<keyword evidence="4 10" id="KW-1003">Cell membrane</keyword>
<name>A0ABP8Q4R2_9GAMM</name>
<reference evidence="12" key="1">
    <citation type="journal article" date="2019" name="Int. J. Syst. Evol. Microbiol.">
        <title>The Global Catalogue of Microorganisms (GCM) 10K type strain sequencing project: providing services to taxonomists for standard genome sequencing and annotation.</title>
        <authorList>
            <consortium name="The Broad Institute Genomics Platform"/>
            <consortium name="The Broad Institute Genome Sequencing Center for Infectious Disease"/>
            <person name="Wu L."/>
            <person name="Ma J."/>
        </authorList>
    </citation>
    <scope>NUCLEOTIDE SEQUENCE [LARGE SCALE GENOMIC DNA]</scope>
    <source>
        <strain evidence="12">JCM 32226</strain>
    </source>
</reference>
<keyword evidence="11" id="KW-0282">Flagellum</keyword>
<comment type="subcellular location">
    <subcellularLocation>
        <location evidence="10">Cell membrane</location>
        <topology evidence="10">Multi-pass membrane protein</topology>
    </subcellularLocation>
    <subcellularLocation>
        <location evidence="10">Bacterial flagellum basal body</location>
    </subcellularLocation>
</comment>
<dbReference type="RefSeq" id="WP_345011031.1">
    <property type="nucleotide sequence ID" value="NZ_BAABFC010000009.1"/>
</dbReference>
<proteinExistence type="inferred from homology"/>
<feature type="transmembrane region" description="Helical" evidence="10">
    <location>
        <begin position="45"/>
        <end position="66"/>
    </location>
</feature>
<keyword evidence="11" id="KW-0969">Cilium</keyword>
<evidence type="ECO:0000256" key="6">
    <source>
        <dbReference type="ARBA" id="ARBA00022989"/>
    </source>
</evidence>
<gene>
    <name evidence="11" type="primary">fliR</name>
    <name evidence="11" type="ORF">GCM10023095_11890</name>
</gene>
<comment type="caution">
    <text evidence="11">The sequence shown here is derived from an EMBL/GenBank/DDBJ whole genome shotgun (WGS) entry which is preliminary data.</text>
</comment>
<comment type="function">
    <text evidence="1 10">Role in flagellar biosynthesis.</text>
</comment>
<keyword evidence="6 10" id="KW-1133">Transmembrane helix</keyword>
<feature type="transmembrane region" description="Helical" evidence="10">
    <location>
        <begin position="78"/>
        <end position="104"/>
    </location>
</feature>
<evidence type="ECO:0000313" key="12">
    <source>
        <dbReference type="Proteomes" id="UP001501321"/>
    </source>
</evidence>
<protein>
    <recommendedName>
        <fullName evidence="3 9">Flagellar biosynthetic protein FliR</fullName>
    </recommendedName>
</protein>
<dbReference type="PANTHER" id="PTHR30065">
    <property type="entry name" value="FLAGELLAR BIOSYNTHETIC PROTEIN FLIR"/>
    <property type="match status" value="1"/>
</dbReference>
<evidence type="ECO:0000256" key="3">
    <source>
        <dbReference type="ARBA" id="ARBA00021717"/>
    </source>
</evidence>
<dbReference type="NCBIfam" id="TIGR01400">
    <property type="entry name" value="fliR"/>
    <property type="match status" value="1"/>
</dbReference>
<feature type="transmembrane region" description="Helical" evidence="10">
    <location>
        <begin position="175"/>
        <end position="201"/>
    </location>
</feature>
<keyword evidence="8 10" id="KW-0975">Bacterial flagellum</keyword>
<evidence type="ECO:0000256" key="9">
    <source>
        <dbReference type="NCBIfam" id="TIGR01400"/>
    </source>
</evidence>
<feature type="transmembrane region" description="Helical" evidence="10">
    <location>
        <begin position="213"/>
        <end position="233"/>
    </location>
</feature>
<feature type="transmembrane region" description="Helical" evidence="10">
    <location>
        <begin position="12"/>
        <end position="33"/>
    </location>
</feature>
<evidence type="ECO:0000313" key="11">
    <source>
        <dbReference type="EMBL" id="GAA4496616.1"/>
    </source>
</evidence>
<dbReference type="Proteomes" id="UP001501321">
    <property type="component" value="Unassembled WGS sequence"/>
</dbReference>